<accession>A0A412G734</accession>
<protein>
    <recommendedName>
        <fullName evidence="3">Rpn family recombination-promoting nuclease/putative transposase</fullName>
    </recommendedName>
</protein>
<proteinExistence type="predicted"/>
<evidence type="ECO:0008006" key="3">
    <source>
        <dbReference type="Google" id="ProtNLM"/>
    </source>
</evidence>
<dbReference type="EMBL" id="QRUP01000001">
    <property type="protein sequence ID" value="RGR77093.1"/>
    <property type="molecule type" value="Genomic_DNA"/>
</dbReference>
<dbReference type="GeneID" id="83014188"/>
<comment type="caution">
    <text evidence="1">The sequence shown here is derived from an EMBL/GenBank/DDBJ whole genome shotgun (WGS) entry which is preliminary data.</text>
</comment>
<reference evidence="1 2" key="1">
    <citation type="submission" date="2018-08" db="EMBL/GenBank/DDBJ databases">
        <title>A genome reference for cultivated species of the human gut microbiota.</title>
        <authorList>
            <person name="Zou Y."/>
            <person name="Xue W."/>
            <person name="Luo G."/>
        </authorList>
    </citation>
    <scope>NUCLEOTIDE SEQUENCE [LARGE SCALE GENOMIC DNA]</scope>
    <source>
        <strain evidence="1 2">AF24-29</strain>
    </source>
</reference>
<dbReference type="Proteomes" id="UP000284178">
    <property type="component" value="Unassembled WGS sequence"/>
</dbReference>
<gene>
    <name evidence="1" type="ORF">DWY25_02030</name>
</gene>
<evidence type="ECO:0000313" key="1">
    <source>
        <dbReference type="EMBL" id="RGR77093.1"/>
    </source>
</evidence>
<dbReference type="AlphaFoldDB" id="A0A412G734"/>
<keyword evidence="2" id="KW-1185">Reference proteome</keyword>
<evidence type="ECO:0000313" key="2">
    <source>
        <dbReference type="Proteomes" id="UP000284178"/>
    </source>
</evidence>
<dbReference type="RefSeq" id="WP_117893010.1">
    <property type="nucleotide sequence ID" value="NZ_JAGZLJ010000200.1"/>
</dbReference>
<organism evidence="1 2">
    <name type="scientific">Holdemania filiformis</name>
    <dbReference type="NCBI Taxonomy" id="61171"/>
    <lineage>
        <taxon>Bacteria</taxon>
        <taxon>Bacillati</taxon>
        <taxon>Bacillota</taxon>
        <taxon>Erysipelotrichia</taxon>
        <taxon>Erysipelotrichales</taxon>
        <taxon>Erysipelotrichaceae</taxon>
        <taxon>Holdemania</taxon>
    </lineage>
</organism>
<name>A0A412G734_9FIRM</name>
<sequence>MENTNELHNDNPLQSLTLCLDSAQIRQLLATIDFRENDVFRHTFGSEDELSRRIRIAYLSDLFLCRFVRTSMMNTEPVKNHQGEKGIRFDLLIKAEDDQGNSLVINLEMQNYQMSDSLAMRSQGYLSRIVADQLCVGDPYEFNPVIQVMLTNHVPQIQKNDGYLHDYRYTKEEKAVPLPDERCRILWVEMDKLEALEKKPVEEWRLSEKIHYTVRFSHAAEKQKIIQELSEKEEIIQMMEEKKMDFLRDTNLALARMRAKFDERDEQVVYEKGIAKGKEEGKLEGQKMLVKLVLRQRMTLNEWEEKQIDELDEEKLLDLIQSLDAIHTPEDFQRQIHDKINQNVHLKQTVLNR</sequence>